<protein>
    <submittedName>
        <fullName evidence="2">Uncharacterized protein</fullName>
    </submittedName>
</protein>
<evidence type="ECO:0000313" key="3">
    <source>
        <dbReference type="Proteomes" id="UP000468735"/>
    </source>
</evidence>
<evidence type="ECO:0000313" key="2">
    <source>
        <dbReference type="EMBL" id="KAB2339516.1"/>
    </source>
</evidence>
<comment type="caution">
    <text evidence="2">The sequence shown here is derived from an EMBL/GenBank/DDBJ whole genome shotgun (WGS) entry which is preliminary data.</text>
</comment>
<name>A0A6H9YE67_9ACTN</name>
<dbReference type="EMBL" id="WBMT01000035">
    <property type="protein sequence ID" value="KAB2339516.1"/>
    <property type="molecule type" value="Genomic_DNA"/>
</dbReference>
<accession>A0A6H9YE67</accession>
<feature type="compositionally biased region" description="Basic and acidic residues" evidence="1">
    <location>
        <begin position="66"/>
        <end position="99"/>
    </location>
</feature>
<reference evidence="2 3" key="1">
    <citation type="submission" date="2019-09" db="EMBL/GenBank/DDBJ databases">
        <title>Actinomadura physcomitrii sp. nov., a novel actinomycete isolated from moss [Physcomitrium sphaericum (Ludw) Fuernr].</title>
        <authorList>
            <person name="Zhuang X."/>
            <person name="Liu C."/>
        </authorList>
    </citation>
    <scope>NUCLEOTIDE SEQUENCE [LARGE SCALE GENOMIC DNA]</scope>
    <source>
        <strain evidence="2 3">HMC1</strain>
    </source>
</reference>
<dbReference type="AlphaFoldDB" id="A0A6H9YE67"/>
<gene>
    <name evidence="2" type="ORF">F8566_48100</name>
</gene>
<organism evidence="2 3">
    <name type="scientific">Actinomadura rudentiformis</name>
    <dbReference type="NCBI Taxonomy" id="359158"/>
    <lineage>
        <taxon>Bacteria</taxon>
        <taxon>Bacillati</taxon>
        <taxon>Actinomycetota</taxon>
        <taxon>Actinomycetes</taxon>
        <taxon>Streptosporangiales</taxon>
        <taxon>Thermomonosporaceae</taxon>
        <taxon>Actinomadura</taxon>
    </lineage>
</organism>
<dbReference type="RefSeq" id="WP_151570938.1">
    <property type="nucleotide sequence ID" value="NZ_WBMT01000035.1"/>
</dbReference>
<keyword evidence="3" id="KW-1185">Reference proteome</keyword>
<sequence length="148" mass="15651">MKGHVIGMDEHKKESLAHEPTGPHSQRIDDTPGSAGSPTEASMPKAEDNPAERSYGQGSALPSDDTGIRDGSARDGEQSRGHDREERPEGRSGEGRGAAEDVPGSRPQGDELSGEDLAFEFEPGPTPQRRSKGQQGPAEGPQVEPEDS</sequence>
<feature type="region of interest" description="Disordered" evidence="1">
    <location>
        <begin position="1"/>
        <end position="148"/>
    </location>
</feature>
<feature type="compositionally biased region" description="Basic and acidic residues" evidence="1">
    <location>
        <begin position="7"/>
        <end position="17"/>
    </location>
</feature>
<evidence type="ECO:0000256" key="1">
    <source>
        <dbReference type="SAM" id="MobiDB-lite"/>
    </source>
</evidence>
<dbReference type="Proteomes" id="UP000468735">
    <property type="component" value="Unassembled WGS sequence"/>
</dbReference>
<proteinExistence type="predicted"/>
<dbReference type="OrthoDB" id="3483154at2"/>